<comment type="caution">
    <text evidence="6">The sequence shown here is derived from an EMBL/GenBank/DDBJ whole genome shotgun (WGS) entry which is preliminary data.</text>
</comment>
<feature type="domain" description="ZMYM2-like/QRICH1 C-terminal" evidence="5">
    <location>
        <begin position="452"/>
        <end position="610"/>
    </location>
</feature>
<evidence type="ECO:0000313" key="6">
    <source>
        <dbReference type="EMBL" id="KAA0196216.1"/>
    </source>
</evidence>
<feature type="region of interest" description="Disordered" evidence="4">
    <location>
        <begin position="618"/>
        <end position="650"/>
    </location>
</feature>
<feature type="region of interest" description="Disordered" evidence="4">
    <location>
        <begin position="865"/>
        <end position="898"/>
    </location>
</feature>
<feature type="compositionally biased region" description="Polar residues" evidence="4">
    <location>
        <begin position="174"/>
        <end position="197"/>
    </location>
</feature>
<proteinExistence type="predicted"/>
<dbReference type="InterPro" id="IPR042838">
    <property type="entry name" value="KIAA1958"/>
</dbReference>
<feature type="compositionally biased region" description="Polar residues" evidence="4">
    <location>
        <begin position="787"/>
        <end position="805"/>
    </location>
</feature>
<dbReference type="EMBL" id="LUCM01003184">
    <property type="protein sequence ID" value="KAA0196216.1"/>
    <property type="molecule type" value="Genomic_DNA"/>
</dbReference>
<dbReference type="AlphaFoldDB" id="A0A8E0RZB6"/>
<dbReference type="PANTHER" id="PTHR46963:SF1">
    <property type="entry name" value="SIMILAR TO RIKEN CDNA E130308A19"/>
    <property type="match status" value="1"/>
</dbReference>
<dbReference type="OrthoDB" id="10038493at2759"/>
<feature type="compositionally biased region" description="Basic and acidic residues" evidence="4">
    <location>
        <begin position="868"/>
        <end position="877"/>
    </location>
</feature>
<feature type="compositionally biased region" description="Basic and acidic residues" evidence="4">
    <location>
        <begin position="630"/>
        <end position="644"/>
    </location>
</feature>
<feature type="region of interest" description="Disordered" evidence="4">
    <location>
        <begin position="146"/>
        <end position="236"/>
    </location>
</feature>
<dbReference type="Proteomes" id="UP000728185">
    <property type="component" value="Unassembled WGS sequence"/>
</dbReference>
<dbReference type="PANTHER" id="PTHR46963">
    <property type="entry name" value="SIMILAR TO RIKEN CDNA E130308A19"/>
    <property type="match status" value="1"/>
</dbReference>
<evidence type="ECO:0000256" key="2">
    <source>
        <dbReference type="ARBA" id="ARBA00022553"/>
    </source>
</evidence>
<feature type="region of interest" description="Disordered" evidence="4">
    <location>
        <begin position="770"/>
        <end position="810"/>
    </location>
</feature>
<dbReference type="Pfam" id="PF12012">
    <property type="entry name" value="DUF3504"/>
    <property type="match status" value="1"/>
</dbReference>
<evidence type="ECO:0000256" key="4">
    <source>
        <dbReference type="SAM" id="MobiDB-lite"/>
    </source>
</evidence>
<keyword evidence="7" id="KW-1185">Reference proteome</keyword>
<keyword evidence="2" id="KW-0597">Phosphoprotein</keyword>
<accession>A0A8E0RZB6</accession>
<dbReference type="InterPro" id="IPR021893">
    <property type="entry name" value="ZMYM2-like_C"/>
</dbReference>
<feature type="compositionally biased region" description="Polar residues" evidence="4">
    <location>
        <begin position="888"/>
        <end position="898"/>
    </location>
</feature>
<keyword evidence="3" id="KW-0832">Ubl conjugation</keyword>
<evidence type="ECO:0000259" key="5">
    <source>
        <dbReference type="Pfam" id="PF12012"/>
    </source>
</evidence>
<gene>
    <name evidence="6" type="ORF">FBUS_03937</name>
</gene>
<sequence>MTSPLDPSFVTNGIATTLSERLNLPLPLLVPTTNTASNINNTSTNSMSQEPFKLSNPLCGPPNLSSSLSSPSMSKFPDIPYPPLLKPEMMPNYPPLVPAFPFCDSMNMLPSLYASVQQRISGTDPIGNVPTESSSVTVANINSNAPSWSEELSHVRTDRRSSTNNENFWLHPCSRSSRPESFTTEHLGPSSEQNSGSLGMYPRINHPKSPDTSGKSGGEVNKAQTNFTSPSSPHRFTSSMAAAVSSLTTASSVAETSTSKSHNAGMTNVTITSTHGNVYGENQTVSTNGLVHNTLRKTRSDMKVIHRYLVQVKHDTRDIHQIPYYELDQYIQDFVLTAKKKDGHEYEPESLKAFVHSLERHLKHHDYPHSVLKGSAFTGTRAVLNQRLNELRALSRSSGSAHLNYASAFGPSKRLLTDSGLETAASGGHATSGLTRRAQSAAAAAKAVTTGALIQAGLLGKDNPQAVLNSLWLINRTQFNIGGTQRHRNLVWGQFQLVTDDLGGKAVKFTPLFEFAEVRYCRGFGGGKSTTGDYSGRSAPGMQQTLTGSGLSKRQPLPFNCVELFELYASLRPTEARGVSEPFYLCPEASWEQTGSWFKTSAAGSQLLSRIPRMLGLKPSREPPISTDIIHSDPRDVSGQETNRDPVLSNGNRNLALTQSAALMPKHLMDQPLSASPISSGLPITHPPLGPSLFNLFPLMFGCASDTSGPHLPPNPYMIPNAAYANMAATNPLMSFPARLELEKEKGLNLTSVPGASGVRDLSRSATFDIRQPKLSPNQSPGPQPAPSSDGTPSPTDAENLSLSDISPRLRRTAGEIISVRPTSASKNCCSSTHTASLCSRKNSGSSQDSNKTEDGILCARILSDDSSNERSNEMKHHQSRSLDLASEPTNQPVRTTSDCNLVCSPKEDIHLSHNSSLLYDN</sequence>
<feature type="compositionally biased region" description="Polar residues" evidence="4">
    <location>
        <begin position="222"/>
        <end position="236"/>
    </location>
</feature>
<protein>
    <recommendedName>
        <fullName evidence="5">ZMYM2-like/QRICH1 C-terminal domain-containing protein</fullName>
    </recommendedName>
</protein>
<reference evidence="6" key="1">
    <citation type="submission" date="2019-05" db="EMBL/GenBank/DDBJ databases">
        <title>Annotation for the trematode Fasciolopsis buski.</title>
        <authorList>
            <person name="Choi Y.-J."/>
        </authorList>
    </citation>
    <scope>NUCLEOTIDE SEQUENCE</scope>
    <source>
        <strain evidence="6">HT</strain>
        <tissue evidence="6">Whole worm</tissue>
    </source>
</reference>
<feature type="compositionally biased region" description="Basic and acidic residues" evidence="4">
    <location>
        <begin position="151"/>
        <end position="161"/>
    </location>
</feature>
<name>A0A8E0RZB6_9TREM</name>
<organism evidence="6 7">
    <name type="scientific">Fasciolopsis buskii</name>
    <dbReference type="NCBI Taxonomy" id="27845"/>
    <lineage>
        <taxon>Eukaryota</taxon>
        <taxon>Metazoa</taxon>
        <taxon>Spiralia</taxon>
        <taxon>Lophotrochozoa</taxon>
        <taxon>Platyhelminthes</taxon>
        <taxon>Trematoda</taxon>
        <taxon>Digenea</taxon>
        <taxon>Plagiorchiida</taxon>
        <taxon>Echinostomata</taxon>
        <taxon>Echinostomatoidea</taxon>
        <taxon>Fasciolidae</taxon>
        <taxon>Fasciolopsis</taxon>
    </lineage>
</organism>
<evidence type="ECO:0000313" key="7">
    <source>
        <dbReference type="Proteomes" id="UP000728185"/>
    </source>
</evidence>
<evidence type="ECO:0000256" key="1">
    <source>
        <dbReference type="ARBA" id="ARBA00022499"/>
    </source>
</evidence>
<evidence type="ECO:0000256" key="3">
    <source>
        <dbReference type="ARBA" id="ARBA00022843"/>
    </source>
</evidence>
<keyword evidence="1" id="KW-1017">Isopeptide bond</keyword>